<sequence length="375" mass="39741">MKTIRVLTIALLALALTMPAFAAGQQEGAREARHELLGAGASFPAPLITAWADEYRDVTNGQVTVNYQSIGSGGGIRQFIEQNIMFGASERSLTDEQMDDALRLTGGVAYNMPITLGDIVLTYNVPGVDKGLVMDADVIAGAFLGEITRWNDSKIAALNPDVDLPNLPIQIAHRSDGSGSTAIFTDYLTKTNSTWADRVGFGSSVNWPTGSGGNGNEGVAGIVQSTPGALGYNSLVYAVLNDIDYAYIVNKSGNIIEPSLEATSLAAAVELPADGRVSLTDTPAPQGYPIAGFAWALVYENLDQNAAITSRAEAEQVAKFLYWTVTDGQDLNEGLSFARLPDDAQALAVQMISTLKYNGEPVGQQVIDQVQANGF</sequence>
<dbReference type="EMBL" id="CP003282">
    <property type="protein sequence ID" value="AFG36734.1"/>
    <property type="molecule type" value="Genomic_DNA"/>
</dbReference>
<dbReference type="HOGENOM" id="CLU_034528_1_1_12"/>
<keyword evidence="10" id="KW-1185">Reference proteome</keyword>
<dbReference type="PANTHER" id="PTHR42996:SF1">
    <property type="entry name" value="PHOSPHATE-BINDING PROTEIN PSTS"/>
    <property type="match status" value="1"/>
</dbReference>
<dbReference type="Gene3D" id="3.40.190.10">
    <property type="entry name" value="Periplasmic binding protein-like II"/>
    <property type="match status" value="2"/>
</dbReference>
<dbReference type="InterPro" id="IPR024370">
    <property type="entry name" value="PBP_domain"/>
</dbReference>
<dbReference type="InterPro" id="IPR050962">
    <property type="entry name" value="Phosphate-bind_PstS"/>
</dbReference>
<dbReference type="NCBIfam" id="TIGR00975">
    <property type="entry name" value="3a0107s03"/>
    <property type="match status" value="1"/>
</dbReference>
<dbReference type="AlphaFoldDB" id="H9UGU1"/>
<comment type="similarity">
    <text evidence="2 6">Belongs to the PstS family.</text>
</comment>
<reference evidence="10" key="1">
    <citation type="journal article" date="2013" name="Stand. Genomic Sci.">
        <title>Complete genome sequence of the halophilic bacterium Spirochaeta africana type strain (Z-7692(T)) from the alkaline Lake Magadi in the East African Rift.</title>
        <authorList>
            <person name="Liolos K."/>
            <person name="Abt B."/>
            <person name="Scheuner C."/>
            <person name="Teshima H."/>
            <person name="Held B."/>
            <person name="Lapidus A."/>
            <person name="Nolan M."/>
            <person name="Lucas S."/>
            <person name="Deshpande S."/>
            <person name="Cheng J.F."/>
            <person name="Tapia R."/>
            <person name="Goodwin L.A."/>
            <person name="Pitluck S."/>
            <person name="Pagani I."/>
            <person name="Ivanova N."/>
            <person name="Mavromatis K."/>
            <person name="Mikhailova N."/>
            <person name="Huntemann M."/>
            <person name="Pati A."/>
            <person name="Chen A."/>
            <person name="Palaniappan K."/>
            <person name="Land M."/>
            <person name="Rohde M."/>
            <person name="Tindall B.J."/>
            <person name="Detter J.C."/>
            <person name="Goker M."/>
            <person name="Bristow J."/>
            <person name="Eisen J.A."/>
            <person name="Markowitz V."/>
            <person name="Hugenholtz P."/>
            <person name="Woyke T."/>
            <person name="Klenk H.P."/>
            <person name="Kyrpides N.C."/>
        </authorList>
    </citation>
    <scope>NUCLEOTIDE SEQUENCE</scope>
    <source>
        <strain evidence="10">ATCC 700263 / DSM 8902 / Z-7692</strain>
    </source>
</reference>
<dbReference type="RefSeq" id="WP_014454731.1">
    <property type="nucleotide sequence ID" value="NC_017098.1"/>
</dbReference>
<organism evidence="9 10">
    <name type="scientific">Spirochaeta africana (strain ATCC 700263 / DSM 8902 / Z-7692)</name>
    <dbReference type="NCBI Taxonomy" id="889378"/>
    <lineage>
        <taxon>Bacteria</taxon>
        <taxon>Pseudomonadati</taxon>
        <taxon>Spirochaetota</taxon>
        <taxon>Spirochaetia</taxon>
        <taxon>Spirochaetales</taxon>
        <taxon>Spirochaetaceae</taxon>
        <taxon>Spirochaeta</taxon>
    </lineage>
</organism>
<feature type="signal peptide" evidence="7">
    <location>
        <begin position="1"/>
        <end position="22"/>
    </location>
</feature>
<comment type="subunit">
    <text evidence="3">The complex is composed of two ATP-binding proteins (PstB), two transmembrane proteins (PstC and PstA) and a solute-binding protein (PstS).</text>
</comment>
<dbReference type="Proteomes" id="UP000007383">
    <property type="component" value="Chromosome"/>
</dbReference>
<feature type="domain" description="PBP" evidence="8">
    <location>
        <begin position="28"/>
        <end position="327"/>
    </location>
</feature>
<proteinExistence type="inferred from homology"/>
<evidence type="ECO:0000313" key="10">
    <source>
        <dbReference type="Proteomes" id="UP000007383"/>
    </source>
</evidence>
<dbReference type="OrthoDB" id="9790048at2"/>
<evidence type="ECO:0000256" key="2">
    <source>
        <dbReference type="ARBA" id="ARBA00008725"/>
    </source>
</evidence>
<dbReference type="PIRSF" id="PIRSF002756">
    <property type="entry name" value="PstS"/>
    <property type="match status" value="1"/>
</dbReference>
<dbReference type="GO" id="GO:0035435">
    <property type="term" value="P:phosphate ion transmembrane transport"/>
    <property type="evidence" value="ECO:0007669"/>
    <property type="project" value="InterPro"/>
</dbReference>
<dbReference type="PATRIC" id="fig|889378.3.peg.645"/>
<evidence type="ECO:0000256" key="5">
    <source>
        <dbReference type="ARBA" id="ARBA00022592"/>
    </source>
</evidence>
<dbReference type="CDD" id="cd13565">
    <property type="entry name" value="PBP2_PstS"/>
    <property type="match status" value="1"/>
</dbReference>
<evidence type="ECO:0000259" key="8">
    <source>
        <dbReference type="Pfam" id="PF12849"/>
    </source>
</evidence>
<evidence type="ECO:0000256" key="7">
    <source>
        <dbReference type="SAM" id="SignalP"/>
    </source>
</evidence>
<accession>H9UGU1</accession>
<evidence type="ECO:0000256" key="3">
    <source>
        <dbReference type="ARBA" id="ARBA00011529"/>
    </source>
</evidence>
<evidence type="ECO:0000256" key="4">
    <source>
        <dbReference type="ARBA" id="ARBA00022448"/>
    </source>
</evidence>
<name>H9UGU1_SPIAZ</name>
<dbReference type="InterPro" id="IPR005673">
    <property type="entry name" value="ABC_phos-bd_PstS"/>
</dbReference>
<comment type="function">
    <text evidence="1">Part of the ABC transporter complex PstSACB involved in phosphate import.</text>
</comment>
<keyword evidence="4 6" id="KW-0813">Transport</keyword>
<dbReference type="PANTHER" id="PTHR42996">
    <property type="entry name" value="PHOSPHATE-BINDING PROTEIN PSTS"/>
    <property type="match status" value="1"/>
</dbReference>
<gene>
    <name evidence="9" type="ordered locus">Spiaf_0634</name>
</gene>
<dbReference type="SUPFAM" id="SSF53850">
    <property type="entry name" value="Periplasmic binding protein-like II"/>
    <property type="match status" value="1"/>
</dbReference>
<protein>
    <recommendedName>
        <fullName evidence="6">Phosphate-binding protein</fullName>
    </recommendedName>
</protein>
<dbReference type="eggNOG" id="COG0226">
    <property type="taxonomic scope" value="Bacteria"/>
</dbReference>
<evidence type="ECO:0000256" key="6">
    <source>
        <dbReference type="PIRNR" id="PIRNR002756"/>
    </source>
</evidence>
<evidence type="ECO:0000313" key="9">
    <source>
        <dbReference type="EMBL" id="AFG36734.1"/>
    </source>
</evidence>
<evidence type="ECO:0000256" key="1">
    <source>
        <dbReference type="ARBA" id="ARBA00002841"/>
    </source>
</evidence>
<keyword evidence="7" id="KW-0732">Signal</keyword>
<dbReference type="Pfam" id="PF12849">
    <property type="entry name" value="PBP_like_2"/>
    <property type="match status" value="1"/>
</dbReference>
<keyword evidence="5 6" id="KW-0592">Phosphate transport</keyword>
<dbReference type="KEGG" id="sfc:Spiaf_0634"/>
<dbReference type="STRING" id="889378.Spiaf_0634"/>
<dbReference type="GO" id="GO:0043190">
    <property type="term" value="C:ATP-binding cassette (ABC) transporter complex"/>
    <property type="evidence" value="ECO:0007669"/>
    <property type="project" value="InterPro"/>
</dbReference>
<dbReference type="GO" id="GO:0042301">
    <property type="term" value="F:phosphate ion binding"/>
    <property type="evidence" value="ECO:0007669"/>
    <property type="project" value="InterPro"/>
</dbReference>
<feature type="chain" id="PRO_5003623009" description="Phosphate-binding protein" evidence="7">
    <location>
        <begin position="23"/>
        <end position="375"/>
    </location>
</feature>